<reference evidence="1 2" key="1">
    <citation type="journal article" date="2013" name="Mar. Genomics">
        <title>Expression of sulfatases in Rhodopirellula baltica and the diversity of sulfatases in the genus Rhodopirellula.</title>
        <authorList>
            <person name="Wegner C.E."/>
            <person name="Richter-Heitmann T."/>
            <person name="Klindworth A."/>
            <person name="Klockow C."/>
            <person name="Richter M."/>
            <person name="Achstetter T."/>
            <person name="Glockner F.O."/>
            <person name="Harder J."/>
        </authorList>
    </citation>
    <scope>NUCLEOTIDE SEQUENCE [LARGE SCALE GENOMIC DNA]</scope>
    <source>
        <strain evidence="1 2">SM41</strain>
    </source>
</reference>
<evidence type="ECO:0000313" key="2">
    <source>
        <dbReference type="Proteomes" id="UP000011885"/>
    </source>
</evidence>
<name>M5TVM3_9BACT</name>
<evidence type="ECO:0000313" key="1">
    <source>
        <dbReference type="EMBL" id="EMI53247.1"/>
    </source>
</evidence>
<organism evidence="1 2">
    <name type="scientific">Rhodopirellula sallentina SM41</name>
    <dbReference type="NCBI Taxonomy" id="1263870"/>
    <lineage>
        <taxon>Bacteria</taxon>
        <taxon>Pseudomonadati</taxon>
        <taxon>Planctomycetota</taxon>
        <taxon>Planctomycetia</taxon>
        <taxon>Pirellulales</taxon>
        <taxon>Pirellulaceae</taxon>
        <taxon>Rhodopirellula</taxon>
    </lineage>
</organism>
<keyword evidence="2" id="KW-1185">Reference proteome</keyword>
<dbReference type="EMBL" id="ANOH01000366">
    <property type="protein sequence ID" value="EMI53247.1"/>
    <property type="molecule type" value="Genomic_DNA"/>
</dbReference>
<accession>M5TVM3</accession>
<comment type="caution">
    <text evidence="1">The sequence shown here is derived from an EMBL/GenBank/DDBJ whole genome shotgun (WGS) entry which is preliminary data.</text>
</comment>
<dbReference type="Proteomes" id="UP000011885">
    <property type="component" value="Unassembled WGS sequence"/>
</dbReference>
<gene>
    <name evidence="1" type="ORF">RSSM_05315</name>
</gene>
<dbReference type="AlphaFoldDB" id="M5TVM3"/>
<protein>
    <submittedName>
        <fullName evidence="1">Uncharacterized protein</fullName>
    </submittedName>
</protein>
<proteinExistence type="predicted"/>
<dbReference type="PATRIC" id="fig|1263870.3.peg.5630"/>
<sequence>MPVCDSDVQNVKGKERPIVARQIGHVMSSHACGWDVSKTHDIDAKAA</sequence>